<keyword evidence="4" id="KW-1185">Reference proteome</keyword>
<dbReference type="GO" id="GO:0006355">
    <property type="term" value="P:regulation of DNA-templated transcription"/>
    <property type="evidence" value="ECO:0007669"/>
    <property type="project" value="InterPro"/>
</dbReference>
<evidence type="ECO:0000313" key="3">
    <source>
        <dbReference type="EMBL" id="KAJ8954140.1"/>
    </source>
</evidence>
<dbReference type="AlphaFoldDB" id="A0AAV8YTE1"/>
<organism evidence="3 4">
    <name type="scientific">Aromia moschata</name>
    <dbReference type="NCBI Taxonomy" id="1265417"/>
    <lineage>
        <taxon>Eukaryota</taxon>
        <taxon>Metazoa</taxon>
        <taxon>Ecdysozoa</taxon>
        <taxon>Arthropoda</taxon>
        <taxon>Hexapoda</taxon>
        <taxon>Insecta</taxon>
        <taxon>Pterygota</taxon>
        <taxon>Neoptera</taxon>
        <taxon>Endopterygota</taxon>
        <taxon>Coleoptera</taxon>
        <taxon>Polyphaga</taxon>
        <taxon>Cucujiformia</taxon>
        <taxon>Chrysomeloidea</taxon>
        <taxon>Cerambycidae</taxon>
        <taxon>Cerambycinae</taxon>
        <taxon>Callichromatini</taxon>
        <taxon>Aromia</taxon>
    </lineage>
</organism>
<gene>
    <name evidence="3" type="ORF">NQ318_005734</name>
</gene>
<evidence type="ECO:0000313" key="4">
    <source>
        <dbReference type="Proteomes" id="UP001162162"/>
    </source>
</evidence>
<proteinExistence type="predicted"/>
<feature type="compositionally biased region" description="Acidic residues" evidence="1">
    <location>
        <begin position="217"/>
        <end position="227"/>
    </location>
</feature>
<feature type="compositionally biased region" description="Low complexity" evidence="1">
    <location>
        <begin position="241"/>
        <end position="268"/>
    </location>
</feature>
<name>A0AAV8YTE1_9CUCU</name>
<dbReference type="GO" id="GO:0043565">
    <property type="term" value="F:sequence-specific DNA binding"/>
    <property type="evidence" value="ECO:0007669"/>
    <property type="project" value="InterPro"/>
</dbReference>
<feature type="region of interest" description="Disordered" evidence="1">
    <location>
        <begin position="1"/>
        <end position="49"/>
    </location>
</feature>
<feature type="region of interest" description="Disordered" evidence="1">
    <location>
        <begin position="99"/>
        <end position="276"/>
    </location>
</feature>
<feature type="compositionally biased region" description="Acidic residues" evidence="1">
    <location>
        <begin position="34"/>
        <end position="45"/>
    </location>
</feature>
<sequence length="364" mass="40271">MEDYLKRRNAPTEAENNRPSPQPGKEPGETSSVTEDDNDSEDDSDSREAQYRCSHCFATNSKDWQPGGKDRQLLCWDCRAHFKKTNELPPLNTPTAVAIILPTESPDASPQRMRTRNKAAKEQTTNRARPKRGGTETPEPKTPIKQASNGAEKTAPTPPARRRAANRRNPETPGKNRKRQQESKAEDNENEEKDLGVLKKKRERAESPSSVTTDSETVNEDGENAEIENEHMEMVMPVSSTPVMPTPASAVTTTPTSIISTNNNVIPPQDTLTKQPPITETIEPLEPKPATQAPAAINAPVVPVITSAKLQPPPSVEPMPLNVSIRLPDDINERKNLIKRNLETALDMKDMKYSQEPAEFNPSP</sequence>
<feature type="domain" description="GATA-type" evidence="2">
    <location>
        <begin position="47"/>
        <end position="98"/>
    </location>
</feature>
<dbReference type="EMBL" id="JAPWTK010000050">
    <property type="protein sequence ID" value="KAJ8954140.1"/>
    <property type="molecule type" value="Genomic_DNA"/>
</dbReference>
<dbReference type="SMART" id="SM00401">
    <property type="entry name" value="ZnF_GATA"/>
    <property type="match status" value="1"/>
</dbReference>
<protein>
    <recommendedName>
        <fullName evidence="2">GATA-type domain-containing protein</fullName>
    </recommendedName>
</protein>
<dbReference type="CDD" id="cd00202">
    <property type="entry name" value="ZnF_GATA"/>
    <property type="match status" value="1"/>
</dbReference>
<dbReference type="SUPFAM" id="SSF57716">
    <property type="entry name" value="Glucocorticoid receptor-like (DNA-binding domain)"/>
    <property type="match status" value="1"/>
</dbReference>
<dbReference type="InterPro" id="IPR000679">
    <property type="entry name" value="Znf_GATA"/>
</dbReference>
<feature type="compositionally biased region" description="Basic and acidic residues" evidence="1">
    <location>
        <begin position="179"/>
        <end position="197"/>
    </location>
</feature>
<evidence type="ECO:0000256" key="1">
    <source>
        <dbReference type="SAM" id="MobiDB-lite"/>
    </source>
</evidence>
<feature type="compositionally biased region" description="Polar residues" evidence="1">
    <location>
        <begin position="207"/>
        <end position="216"/>
    </location>
</feature>
<evidence type="ECO:0000259" key="2">
    <source>
        <dbReference type="SMART" id="SM00401"/>
    </source>
</evidence>
<accession>A0AAV8YTE1</accession>
<reference evidence="3" key="1">
    <citation type="journal article" date="2023" name="Insect Mol. Biol.">
        <title>Genome sequencing provides insights into the evolution of gene families encoding plant cell wall-degrading enzymes in longhorned beetles.</title>
        <authorList>
            <person name="Shin N.R."/>
            <person name="Okamura Y."/>
            <person name="Kirsch R."/>
            <person name="Pauchet Y."/>
        </authorList>
    </citation>
    <scope>NUCLEOTIDE SEQUENCE</scope>
    <source>
        <strain evidence="3">AMC_N1</strain>
    </source>
</reference>
<comment type="caution">
    <text evidence="3">The sequence shown here is derived from an EMBL/GenBank/DDBJ whole genome shotgun (WGS) entry which is preliminary data.</text>
</comment>
<dbReference type="Proteomes" id="UP001162162">
    <property type="component" value="Unassembled WGS sequence"/>
</dbReference>